<dbReference type="SUPFAM" id="SSF141371">
    <property type="entry name" value="PilZ domain-like"/>
    <property type="match status" value="1"/>
</dbReference>
<dbReference type="PIRSF" id="PIRSF028141">
    <property type="entry name" value="C-di-GMP_BP_PA4608"/>
    <property type="match status" value="1"/>
</dbReference>
<name>A0A3B0ZJ18_9ZZZZ</name>
<protein>
    <recommendedName>
        <fullName evidence="1">PilZ domain-containing protein</fullName>
    </recommendedName>
</protein>
<sequence length="127" mass="14236">MTEKRRFTRIPFEATTHIVSAGESWHSPLIDISLKGALLERPDGWQGKLGEHFSIELNLDGGGGESNISIQMEAEVAHLEDNHIGFNCLHISLESITHLRRLIELNLGDESILDRELAALIENKEIE</sequence>
<gene>
    <name evidence="2" type="ORF">MNBD_GAMMA18-1960</name>
</gene>
<dbReference type="EMBL" id="UOFP01000253">
    <property type="protein sequence ID" value="VAW89090.1"/>
    <property type="molecule type" value="Genomic_DNA"/>
</dbReference>
<feature type="domain" description="PilZ" evidence="1">
    <location>
        <begin position="3"/>
        <end position="104"/>
    </location>
</feature>
<dbReference type="InterPro" id="IPR009875">
    <property type="entry name" value="PilZ_domain"/>
</dbReference>
<evidence type="ECO:0000259" key="1">
    <source>
        <dbReference type="Pfam" id="PF07238"/>
    </source>
</evidence>
<dbReference type="InterPro" id="IPR027021">
    <property type="entry name" value="C-di-GMP_BP_PA4608"/>
</dbReference>
<organism evidence="2">
    <name type="scientific">hydrothermal vent metagenome</name>
    <dbReference type="NCBI Taxonomy" id="652676"/>
    <lineage>
        <taxon>unclassified sequences</taxon>
        <taxon>metagenomes</taxon>
        <taxon>ecological metagenomes</taxon>
    </lineage>
</organism>
<dbReference type="AlphaFoldDB" id="A0A3B0ZJ18"/>
<dbReference type="Pfam" id="PF07238">
    <property type="entry name" value="PilZ"/>
    <property type="match status" value="1"/>
</dbReference>
<dbReference type="Gene3D" id="2.40.10.220">
    <property type="entry name" value="predicted glycosyltransferase like domains"/>
    <property type="match status" value="1"/>
</dbReference>
<proteinExistence type="predicted"/>
<reference evidence="2" key="1">
    <citation type="submission" date="2018-06" db="EMBL/GenBank/DDBJ databases">
        <authorList>
            <person name="Zhirakovskaya E."/>
        </authorList>
    </citation>
    <scope>NUCLEOTIDE SEQUENCE</scope>
</reference>
<evidence type="ECO:0000313" key="2">
    <source>
        <dbReference type="EMBL" id="VAW89090.1"/>
    </source>
</evidence>
<dbReference type="GO" id="GO:0035438">
    <property type="term" value="F:cyclic-di-GMP binding"/>
    <property type="evidence" value="ECO:0007669"/>
    <property type="project" value="InterPro"/>
</dbReference>
<accession>A0A3B0ZJ18</accession>